<dbReference type="GO" id="GO:0016020">
    <property type="term" value="C:membrane"/>
    <property type="evidence" value="ECO:0007669"/>
    <property type="project" value="UniProtKB-SubCell"/>
</dbReference>
<keyword evidence="2" id="KW-0813">Transport</keyword>
<evidence type="ECO:0000259" key="8">
    <source>
        <dbReference type="PROSITE" id="PS50850"/>
    </source>
</evidence>
<dbReference type="InterPro" id="IPR020846">
    <property type="entry name" value="MFS_dom"/>
</dbReference>
<sequence>MHHDEAPPQPEIEGETQSQSLGERPKLTGSAPTKRNPIPKFQLFILLLIQFAEPMTALVIYPFVIQFVRDTAITGGDETKTGFYAGLLESSFFVSEALTVYQFGRLSDVYGRRPVLLLAPLGLGLAMLGFGLSKSFWMLFAFRCAQGAFNGNLGVAKTVMNEVGNSLTFSSLVHYPDDTTYQISDPSNVADVFSTLQLMWSLGSTTSPFMGGTLANAASKWPDTLGKIELLHVHPYFLPCAVAASVAFTSFAFAFVGLRETLPSAVERERAKKKSKTNESPREPDPLLPAETSTTTCTSASASTHPDTVPPLRELFTRDVRIALLNHALLCFCDMAYDSLIPLVYSTPIAIGGLGLKPHNIGLIMGLCGFSNAVVQAAVGGRIIRHFGPRRVFNAAFCALACVFSLYPLLSVLARRAGRVDGAVVAVLVCQLSGNFVLYYSFAATMLFIMDSAPNRASVGSVTGLSQMVGTISRSVAPSITSSLFSLSVKHNLADGYLVYIFLTGVSLCALRCSLLLPRRLRSDSR</sequence>
<feature type="domain" description="Major facilitator superfamily (MFS) profile" evidence="8">
    <location>
        <begin position="42"/>
        <end position="522"/>
    </location>
</feature>
<reference evidence="9" key="1">
    <citation type="submission" date="2020-05" db="EMBL/GenBank/DDBJ databases">
        <title>Mycena genomes resolve the evolution of fungal bioluminescence.</title>
        <authorList>
            <person name="Tsai I.J."/>
        </authorList>
    </citation>
    <scope>NUCLEOTIDE SEQUENCE</scope>
    <source>
        <strain evidence="9">CCC161011</strain>
    </source>
</reference>
<name>A0A8H6U4W0_9AGAR</name>
<dbReference type="Pfam" id="PF07690">
    <property type="entry name" value="MFS_1"/>
    <property type="match status" value="2"/>
</dbReference>
<evidence type="ECO:0000313" key="10">
    <source>
        <dbReference type="Proteomes" id="UP000620124"/>
    </source>
</evidence>
<keyword evidence="10" id="KW-1185">Reference proteome</keyword>
<feature type="compositionally biased region" description="Basic and acidic residues" evidence="6">
    <location>
        <begin position="266"/>
        <end position="285"/>
    </location>
</feature>
<dbReference type="Proteomes" id="UP000620124">
    <property type="component" value="Unassembled WGS sequence"/>
</dbReference>
<feature type="transmembrane region" description="Helical" evidence="7">
    <location>
        <begin position="236"/>
        <end position="258"/>
    </location>
</feature>
<dbReference type="InterPro" id="IPR036259">
    <property type="entry name" value="MFS_trans_sf"/>
</dbReference>
<keyword evidence="3 7" id="KW-0812">Transmembrane</keyword>
<dbReference type="Gene3D" id="1.20.1250.20">
    <property type="entry name" value="MFS general substrate transporter like domains"/>
    <property type="match status" value="1"/>
</dbReference>
<proteinExistence type="predicted"/>
<dbReference type="GO" id="GO:0022857">
    <property type="term" value="F:transmembrane transporter activity"/>
    <property type="evidence" value="ECO:0007669"/>
    <property type="project" value="InterPro"/>
</dbReference>
<feature type="region of interest" description="Disordered" evidence="6">
    <location>
        <begin position="266"/>
        <end position="307"/>
    </location>
</feature>
<feature type="transmembrane region" description="Helical" evidence="7">
    <location>
        <begin position="43"/>
        <end position="63"/>
    </location>
</feature>
<evidence type="ECO:0000256" key="1">
    <source>
        <dbReference type="ARBA" id="ARBA00004141"/>
    </source>
</evidence>
<evidence type="ECO:0000256" key="6">
    <source>
        <dbReference type="SAM" id="MobiDB-lite"/>
    </source>
</evidence>
<evidence type="ECO:0000256" key="4">
    <source>
        <dbReference type="ARBA" id="ARBA00022989"/>
    </source>
</evidence>
<comment type="subcellular location">
    <subcellularLocation>
        <location evidence="1">Membrane</location>
        <topology evidence="1">Multi-pass membrane protein</topology>
    </subcellularLocation>
</comment>
<dbReference type="PANTHER" id="PTHR23504">
    <property type="entry name" value="MAJOR FACILITATOR SUPERFAMILY DOMAIN-CONTAINING PROTEIN 10"/>
    <property type="match status" value="1"/>
</dbReference>
<accession>A0A8H6U4W0</accession>
<evidence type="ECO:0000256" key="5">
    <source>
        <dbReference type="ARBA" id="ARBA00023136"/>
    </source>
</evidence>
<dbReference type="OrthoDB" id="419616at2759"/>
<keyword evidence="5 7" id="KW-0472">Membrane</keyword>
<feature type="transmembrane region" description="Helical" evidence="7">
    <location>
        <begin position="497"/>
        <end position="517"/>
    </location>
</feature>
<feature type="region of interest" description="Disordered" evidence="6">
    <location>
        <begin position="1"/>
        <end position="33"/>
    </location>
</feature>
<dbReference type="InterPro" id="IPR011701">
    <property type="entry name" value="MFS"/>
</dbReference>
<dbReference type="SUPFAM" id="SSF103473">
    <property type="entry name" value="MFS general substrate transporter"/>
    <property type="match status" value="1"/>
</dbReference>
<organism evidence="9 10">
    <name type="scientific">Mycena venus</name>
    <dbReference type="NCBI Taxonomy" id="2733690"/>
    <lineage>
        <taxon>Eukaryota</taxon>
        <taxon>Fungi</taxon>
        <taxon>Dikarya</taxon>
        <taxon>Basidiomycota</taxon>
        <taxon>Agaricomycotina</taxon>
        <taxon>Agaricomycetes</taxon>
        <taxon>Agaricomycetidae</taxon>
        <taxon>Agaricales</taxon>
        <taxon>Marasmiineae</taxon>
        <taxon>Mycenaceae</taxon>
        <taxon>Mycena</taxon>
    </lineage>
</organism>
<evidence type="ECO:0000256" key="3">
    <source>
        <dbReference type="ARBA" id="ARBA00022692"/>
    </source>
</evidence>
<evidence type="ECO:0000256" key="2">
    <source>
        <dbReference type="ARBA" id="ARBA00022448"/>
    </source>
</evidence>
<dbReference type="PROSITE" id="PS50850">
    <property type="entry name" value="MFS"/>
    <property type="match status" value="1"/>
</dbReference>
<feature type="compositionally biased region" description="Low complexity" evidence="6">
    <location>
        <begin position="292"/>
        <end position="304"/>
    </location>
</feature>
<dbReference type="PANTHER" id="PTHR23504:SF15">
    <property type="entry name" value="MAJOR FACILITATOR SUPERFAMILY (MFS) PROFILE DOMAIN-CONTAINING PROTEIN"/>
    <property type="match status" value="1"/>
</dbReference>
<evidence type="ECO:0000256" key="7">
    <source>
        <dbReference type="SAM" id="Phobius"/>
    </source>
</evidence>
<dbReference type="EMBL" id="JACAZI010000037">
    <property type="protein sequence ID" value="KAF7328225.1"/>
    <property type="molecule type" value="Genomic_DNA"/>
</dbReference>
<feature type="transmembrane region" description="Helical" evidence="7">
    <location>
        <begin position="392"/>
        <end position="410"/>
    </location>
</feature>
<dbReference type="AlphaFoldDB" id="A0A8H6U4W0"/>
<evidence type="ECO:0000313" key="9">
    <source>
        <dbReference type="EMBL" id="KAF7328225.1"/>
    </source>
</evidence>
<feature type="transmembrane region" description="Helical" evidence="7">
    <location>
        <begin position="422"/>
        <end position="450"/>
    </location>
</feature>
<comment type="caution">
    <text evidence="9">The sequence shown here is derived from an EMBL/GenBank/DDBJ whole genome shotgun (WGS) entry which is preliminary data.</text>
</comment>
<keyword evidence="4 7" id="KW-1133">Transmembrane helix</keyword>
<gene>
    <name evidence="9" type="ORF">MVEN_02562300</name>
</gene>
<feature type="transmembrane region" description="Helical" evidence="7">
    <location>
        <begin position="115"/>
        <end position="133"/>
    </location>
</feature>
<protein>
    <submittedName>
        <fullName evidence="9">Major facilitator superfamily multidrug-resistance DHA1 sub-family</fullName>
    </submittedName>
</protein>